<dbReference type="Proteomes" id="UP000625711">
    <property type="component" value="Unassembled WGS sequence"/>
</dbReference>
<evidence type="ECO:0000313" key="3">
    <source>
        <dbReference type="EMBL" id="KAF7281850.1"/>
    </source>
</evidence>
<comment type="caution">
    <text evidence="3">The sequence shown here is derived from an EMBL/GenBank/DDBJ whole genome shotgun (WGS) entry which is preliminary data.</text>
</comment>
<dbReference type="AlphaFoldDB" id="A0A834MIW5"/>
<feature type="transmembrane region" description="Helical" evidence="1">
    <location>
        <begin position="233"/>
        <end position="253"/>
    </location>
</feature>
<gene>
    <name evidence="3" type="ORF">GWI33_004179</name>
</gene>
<evidence type="ECO:0000256" key="1">
    <source>
        <dbReference type="SAM" id="Phobius"/>
    </source>
</evidence>
<organism evidence="3 4">
    <name type="scientific">Rhynchophorus ferrugineus</name>
    <name type="common">Red palm weevil</name>
    <name type="synonym">Curculio ferrugineus</name>
    <dbReference type="NCBI Taxonomy" id="354439"/>
    <lineage>
        <taxon>Eukaryota</taxon>
        <taxon>Metazoa</taxon>
        <taxon>Ecdysozoa</taxon>
        <taxon>Arthropoda</taxon>
        <taxon>Hexapoda</taxon>
        <taxon>Insecta</taxon>
        <taxon>Pterygota</taxon>
        <taxon>Neoptera</taxon>
        <taxon>Endopterygota</taxon>
        <taxon>Coleoptera</taxon>
        <taxon>Polyphaga</taxon>
        <taxon>Cucujiformia</taxon>
        <taxon>Curculionidae</taxon>
        <taxon>Dryophthorinae</taxon>
        <taxon>Rhynchophorus</taxon>
    </lineage>
</organism>
<dbReference type="EMBL" id="JAACXV010000218">
    <property type="protein sequence ID" value="KAF7281850.1"/>
    <property type="molecule type" value="Genomic_DNA"/>
</dbReference>
<feature type="chain" id="PRO_5032962055" evidence="2">
    <location>
        <begin position="25"/>
        <end position="562"/>
    </location>
</feature>
<feature type="transmembrane region" description="Helical" evidence="1">
    <location>
        <begin position="399"/>
        <end position="422"/>
    </location>
</feature>
<protein>
    <submittedName>
        <fullName evidence="3">Uncharacterized protein</fullName>
    </submittedName>
</protein>
<keyword evidence="1" id="KW-0812">Transmembrane</keyword>
<feature type="signal peptide" evidence="2">
    <location>
        <begin position="1"/>
        <end position="24"/>
    </location>
</feature>
<name>A0A834MIW5_RHYFE</name>
<accession>A0A834MIW5</accession>
<feature type="transmembrane region" description="Helical" evidence="1">
    <location>
        <begin position="259"/>
        <end position="277"/>
    </location>
</feature>
<feature type="transmembrane region" description="Helical" evidence="1">
    <location>
        <begin position="455"/>
        <end position="482"/>
    </location>
</feature>
<keyword evidence="2" id="KW-0732">Signal</keyword>
<proteinExistence type="predicted"/>
<feature type="transmembrane region" description="Helical" evidence="1">
    <location>
        <begin position="374"/>
        <end position="393"/>
    </location>
</feature>
<evidence type="ECO:0000313" key="4">
    <source>
        <dbReference type="Proteomes" id="UP000625711"/>
    </source>
</evidence>
<reference evidence="3" key="1">
    <citation type="submission" date="2020-08" db="EMBL/GenBank/DDBJ databases">
        <title>Genome sequencing and assembly of the red palm weevil Rhynchophorus ferrugineus.</title>
        <authorList>
            <person name="Dias G.B."/>
            <person name="Bergman C.M."/>
            <person name="Manee M."/>
        </authorList>
    </citation>
    <scope>NUCLEOTIDE SEQUENCE</scope>
    <source>
        <strain evidence="3">AA-2017</strain>
        <tissue evidence="3">Whole larva</tissue>
    </source>
</reference>
<feature type="transmembrane region" description="Helical" evidence="1">
    <location>
        <begin position="202"/>
        <end position="221"/>
    </location>
</feature>
<evidence type="ECO:0000256" key="2">
    <source>
        <dbReference type="SAM" id="SignalP"/>
    </source>
</evidence>
<dbReference type="OrthoDB" id="6742844at2759"/>
<feature type="transmembrane region" description="Helical" evidence="1">
    <location>
        <begin position="327"/>
        <end position="353"/>
    </location>
</feature>
<sequence>MNQKAYSVLFCALLASTFYHELSAKEVLPHQRHHHSSLKKHERAAISQDCYLKCSASVNASVSVLVNVDASLVAAFNASAQVGLVIDVSANLTALFDAKAGVVFVINLSENLVVKISGGSQVWSGGDFSVYFKSLSSLSVLYSAGSKVKVSDVSSSDLAIINSIVVVLVADVSVQVKQDSSVGLALVIQLSIDLGVILKANVAFYELISGAATFNVLILVGRIKALLAILGDVALEVALSAGVNFNFGVYLSIESGADAFAYIASNIIVVVGVDKFASVLENPLIVLYVLINLAGPSDGKIVLVLQVLLYLLLAAKAEYSVESLTSFILILISLAANKASVGISISIYLNVLLRVSAILNIAKFTEFVQGLIDGSYVYLSVKIGVILQLLISVKAGLELVIAVLVNLSVSVLAVAILLLQLVIFTTTTLGASILASVGITIVAGIFGALQAAALISALAVFVATGVLSGLLSIVLGPVIAIFKALGFAYASAVSKFQGLLKAFFKVSIGFGSASDADVEAVKKIQAQLSAYVSKGGSYFVAASGYVSVSVSASASGSVSVGS</sequence>
<feature type="transmembrane region" description="Helical" evidence="1">
    <location>
        <begin position="429"/>
        <end position="449"/>
    </location>
</feature>
<keyword evidence="4" id="KW-1185">Reference proteome</keyword>
<keyword evidence="1" id="KW-1133">Transmembrane helix</keyword>
<keyword evidence="1" id="KW-0472">Membrane</keyword>
<feature type="transmembrane region" description="Helical" evidence="1">
    <location>
        <begin position="284"/>
        <end position="315"/>
    </location>
</feature>